<proteinExistence type="predicted"/>
<reference evidence="2 3" key="1">
    <citation type="submission" date="2018-08" db="EMBL/GenBank/DDBJ databases">
        <title>Genomic Encyclopedia of Archaeal and Bacterial Type Strains, Phase II (KMG-II): from individual species to whole genera.</title>
        <authorList>
            <person name="Goeker M."/>
        </authorList>
    </citation>
    <scope>NUCLEOTIDE SEQUENCE [LARGE SCALE GENOMIC DNA]</scope>
    <source>
        <strain evidence="2 3">DSM 2261</strain>
    </source>
</reference>
<dbReference type="Pfam" id="PF07811">
    <property type="entry name" value="TadE"/>
    <property type="match status" value="1"/>
</dbReference>
<accession>A0ABX9JQF4</accession>
<dbReference type="Proteomes" id="UP000256345">
    <property type="component" value="Unassembled WGS sequence"/>
</dbReference>
<evidence type="ECO:0000259" key="1">
    <source>
        <dbReference type="Pfam" id="PF07811"/>
    </source>
</evidence>
<comment type="caution">
    <text evidence="2">The sequence shown here is derived from an EMBL/GenBank/DDBJ whole genome shotgun (WGS) entry which is preliminary data.</text>
</comment>
<keyword evidence="3" id="KW-1185">Reference proteome</keyword>
<dbReference type="EMBL" id="QUMU01000014">
    <property type="protein sequence ID" value="REG24465.1"/>
    <property type="molecule type" value="Genomic_DNA"/>
</dbReference>
<name>A0ABX9JQF4_9BACT</name>
<evidence type="ECO:0000313" key="2">
    <source>
        <dbReference type="EMBL" id="REG24465.1"/>
    </source>
</evidence>
<sequence length="265" mass="29695">MDFGTRGSAEYAAMCSRDRTRVGESGQATVEAALTLPLTIFLLLGTLQLFLLLQARALTEYAAFRAVRTGSVKHGDCEAMTHAAIGVLLPSFARTDSPAALGVAFRHHRENRYHPGRDSGHSGTIVWIARERPLGGSIPENEEESFDDVNRYGAVEDVVRLEARLVFWFPMRIPFANWVLGRMFLAQLGLREYSSTDPLIPTHTANWGGRAPPALDLAIREEMLERATRHEYVFPLQASYAMRMMTPARSRYFRRQNCPLTPEGL</sequence>
<feature type="domain" description="TadE-like" evidence="1">
    <location>
        <begin position="26"/>
        <end position="68"/>
    </location>
</feature>
<evidence type="ECO:0000313" key="3">
    <source>
        <dbReference type="Proteomes" id="UP000256345"/>
    </source>
</evidence>
<gene>
    <name evidence="2" type="ORF">ATI61_11473</name>
</gene>
<organism evidence="2 3">
    <name type="scientific">Archangium gephyra</name>
    <dbReference type="NCBI Taxonomy" id="48"/>
    <lineage>
        <taxon>Bacteria</taxon>
        <taxon>Pseudomonadati</taxon>
        <taxon>Myxococcota</taxon>
        <taxon>Myxococcia</taxon>
        <taxon>Myxococcales</taxon>
        <taxon>Cystobacterineae</taxon>
        <taxon>Archangiaceae</taxon>
        <taxon>Archangium</taxon>
    </lineage>
</organism>
<dbReference type="InterPro" id="IPR012495">
    <property type="entry name" value="TadE-like_dom"/>
</dbReference>
<protein>
    <submittedName>
        <fullName evidence="2">TadE-like protein</fullName>
    </submittedName>
</protein>